<keyword evidence="6" id="KW-0539">Nucleus</keyword>
<feature type="compositionally biased region" description="Polar residues" evidence="8">
    <location>
        <begin position="292"/>
        <end position="314"/>
    </location>
</feature>
<feature type="region of interest" description="Disordered" evidence="8">
    <location>
        <begin position="170"/>
        <end position="195"/>
    </location>
</feature>
<evidence type="ECO:0000256" key="1">
    <source>
        <dbReference type="ARBA" id="ARBA00004123"/>
    </source>
</evidence>
<dbReference type="GO" id="GO:0000978">
    <property type="term" value="F:RNA polymerase II cis-regulatory region sequence-specific DNA binding"/>
    <property type="evidence" value="ECO:0007669"/>
    <property type="project" value="TreeGrafter"/>
</dbReference>
<name>A0A168PBT1_ABSGL</name>
<dbReference type="GO" id="GO:0005634">
    <property type="term" value="C:nucleus"/>
    <property type="evidence" value="ECO:0007669"/>
    <property type="project" value="UniProtKB-SubCell"/>
</dbReference>
<feature type="compositionally biased region" description="Low complexity" evidence="8">
    <location>
        <begin position="271"/>
        <end position="291"/>
    </location>
</feature>
<comment type="similarity">
    <text evidence="2">Belongs to the TEC1 family.</text>
</comment>
<sequence>MLACAQDLFFTNDKPLSRQDAFQSINSALQQQQQQPSSNVVSATTASSFEQQQQQVKLSKKSLMIPHHHSEKDKEEQVWPPEVESAFIEALETIPKLGRRKILVNGKPCGRNELISDFIFRKTSKVRTRKQVSSHIQVLKNTRKNDPHFMRLLTDSVDLDDDFVVRKTPKMTGRRPQQQQQQQKHQHQHQHQQPFLSHNTSLTLGKLATLTSAASISSDESSIHSSPSPADYVFDMMYGDDHALSMLDIKDPFYDTMHHSLFDSGLGAGTPPSSQPSSSSSALVSGISSPSTDLPSTAGTTTPDPFMHSSSTGMTTPSLVDSSYFGLSPMDVAVSDNMPSQMLPSNSTLGLQDGITEQQMHSQHQSKYLQQQQQKQHYQLSYQQQQQTHHNHNHQHHLMHPPQPSYQLNNGDSMVEPLSRPFSQSRKWKRGNRRQKPSSTQHMRKGNQQYVGYRPSSSSSSPSSSTSPHMEAIQGAHHHPPMNALSVSTPSFCSTTSNSSNSSTMSFLAGTATTTCDTPLWPNYLCLYLEYVSDPFNPSGQNDSHTLAQLPRCSPLTTTGSSALKERHTSLMQLNPSLSLIPAEATLFAKMKLDLNFNMNDFFFNNTCFFESKDRRMIECTTTIYSFGNVVLESKEMQQALWVNEDKYMYSFVYVNQFFDAFMKGVKSLQSWEEVDIAIHNLCIVQVFEDMETKCHLGENDSFATLFEPKPSSSSHLLAVVYEFERGQGTIDMATLGSS</sequence>
<accession>A0A168PBT1</accession>
<organism evidence="10">
    <name type="scientific">Absidia glauca</name>
    <name type="common">Pin mould</name>
    <dbReference type="NCBI Taxonomy" id="4829"/>
    <lineage>
        <taxon>Eukaryota</taxon>
        <taxon>Fungi</taxon>
        <taxon>Fungi incertae sedis</taxon>
        <taxon>Mucoromycota</taxon>
        <taxon>Mucoromycotina</taxon>
        <taxon>Mucoromycetes</taxon>
        <taxon>Mucorales</taxon>
        <taxon>Cunninghamellaceae</taxon>
        <taxon>Absidia</taxon>
    </lineage>
</organism>
<feature type="compositionally biased region" description="Low complexity" evidence="8">
    <location>
        <begin position="361"/>
        <end position="388"/>
    </location>
</feature>
<feature type="compositionally biased region" description="Polar residues" evidence="8">
    <location>
        <begin position="437"/>
        <end position="450"/>
    </location>
</feature>
<feature type="domain" description="TEA" evidence="9">
    <location>
        <begin position="72"/>
        <end position="146"/>
    </location>
</feature>
<evidence type="ECO:0000313" key="11">
    <source>
        <dbReference type="Proteomes" id="UP000078561"/>
    </source>
</evidence>
<dbReference type="Pfam" id="PF17725">
    <property type="entry name" value="YBD"/>
    <property type="match status" value="1"/>
</dbReference>
<keyword evidence="4" id="KW-0238">DNA-binding</keyword>
<gene>
    <name evidence="10" type="primary">ABSGL_07871.1 scaffold 9181</name>
</gene>
<dbReference type="InParanoid" id="A0A168PBT1"/>
<evidence type="ECO:0000256" key="7">
    <source>
        <dbReference type="PROSITE-ProRule" id="PRU00505"/>
    </source>
</evidence>
<dbReference type="PRINTS" id="PR00065">
    <property type="entry name" value="TEADOMAIN"/>
</dbReference>
<dbReference type="Gene3D" id="6.10.20.40">
    <property type="entry name" value="TEA/ATTS domain"/>
    <property type="match status" value="1"/>
</dbReference>
<dbReference type="InterPro" id="IPR038096">
    <property type="entry name" value="TEA/ATTS_sf"/>
</dbReference>
<dbReference type="GO" id="GO:0000981">
    <property type="term" value="F:DNA-binding transcription factor activity, RNA polymerase II-specific"/>
    <property type="evidence" value="ECO:0007669"/>
    <property type="project" value="TreeGrafter"/>
</dbReference>
<dbReference type="PANTHER" id="PTHR11834:SF0">
    <property type="entry name" value="PROTEIN SCALLOPED"/>
    <property type="match status" value="1"/>
</dbReference>
<feature type="compositionally biased region" description="Basic residues" evidence="8">
    <location>
        <begin position="389"/>
        <end position="399"/>
    </location>
</feature>
<keyword evidence="5" id="KW-0804">Transcription</keyword>
<dbReference type="AlphaFoldDB" id="A0A168PBT1"/>
<feature type="region of interest" description="Disordered" evidence="8">
    <location>
        <begin position="265"/>
        <end position="314"/>
    </location>
</feature>
<evidence type="ECO:0000256" key="8">
    <source>
        <dbReference type="SAM" id="MobiDB-lite"/>
    </source>
</evidence>
<dbReference type="Proteomes" id="UP000078561">
    <property type="component" value="Unassembled WGS sequence"/>
</dbReference>
<protein>
    <recommendedName>
        <fullName evidence="9">TEA domain-containing protein</fullName>
    </recommendedName>
</protein>
<keyword evidence="11" id="KW-1185">Reference proteome</keyword>
<evidence type="ECO:0000256" key="3">
    <source>
        <dbReference type="ARBA" id="ARBA00023015"/>
    </source>
</evidence>
<keyword evidence="3" id="KW-0805">Transcription regulation</keyword>
<evidence type="ECO:0000259" key="9">
    <source>
        <dbReference type="PROSITE" id="PS51088"/>
    </source>
</evidence>
<feature type="DNA-binding region" description="TEA" evidence="7">
    <location>
        <begin position="72"/>
        <end position="146"/>
    </location>
</feature>
<evidence type="ECO:0000256" key="4">
    <source>
        <dbReference type="ARBA" id="ARBA00023125"/>
    </source>
</evidence>
<dbReference type="Pfam" id="PF01285">
    <property type="entry name" value="TEA"/>
    <property type="match status" value="1"/>
</dbReference>
<dbReference type="STRING" id="4829.A0A168PBT1"/>
<dbReference type="OMA" id="QALWVNE"/>
<dbReference type="InterPro" id="IPR050937">
    <property type="entry name" value="TEC1_TEAD_TF"/>
</dbReference>
<dbReference type="GO" id="GO:0005667">
    <property type="term" value="C:transcription regulator complex"/>
    <property type="evidence" value="ECO:0007669"/>
    <property type="project" value="TreeGrafter"/>
</dbReference>
<dbReference type="PROSITE" id="PS51088">
    <property type="entry name" value="TEA_2"/>
    <property type="match status" value="1"/>
</dbReference>
<feature type="compositionally biased region" description="Low complexity" evidence="8">
    <location>
        <begin position="455"/>
        <end position="468"/>
    </location>
</feature>
<dbReference type="SMART" id="SM00426">
    <property type="entry name" value="TEA"/>
    <property type="match status" value="1"/>
</dbReference>
<evidence type="ECO:0000256" key="6">
    <source>
        <dbReference type="ARBA" id="ARBA00023242"/>
    </source>
</evidence>
<dbReference type="OrthoDB" id="10006572at2759"/>
<dbReference type="InterPro" id="IPR000818">
    <property type="entry name" value="TEA/ATTS_dom"/>
</dbReference>
<evidence type="ECO:0000256" key="5">
    <source>
        <dbReference type="ARBA" id="ARBA00023163"/>
    </source>
</evidence>
<reference evidence="10" key="1">
    <citation type="submission" date="2016-04" db="EMBL/GenBank/DDBJ databases">
        <authorList>
            <person name="Evans L.H."/>
            <person name="Alamgir A."/>
            <person name="Owens N."/>
            <person name="Weber N.D."/>
            <person name="Virtaneva K."/>
            <person name="Barbian K."/>
            <person name="Babar A."/>
            <person name="Rosenke K."/>
        </authorList>
    </citation>
    <scope>NUCLEOTIDE SEQUENCE [LARGE SCALE GENOMIC DNA]</scope>
    <source>
        <strain evidence="10">CBS 101.48</strain>
    </source>
</reference>
<comment type="subcellular location">
    <subcellularLocation>
        <location evidence="1">Nucleus</location>
    </subcellularLocation>
</comment>
<dbReference type="Gene3D" id="2.70.50.80">
    <property type="match status" value="1"/>
</dbReference>
<feature type="compositionally biased region" description="Basic residues" evidence="8">
    <location>
        <begin position="426"/>
        <end position="436"/>
    </location>
</feature>
<proteinExistence type="inferred from homology"/>
<dbReference type="InterPro" id="IPR041086">
    <property type="entry name" value="YBD"/>
</dbReference>
<evidence type="ECO:0000256" key="2">
    <source>
        <dbReference type="ARBA" id="ARBA00008421"/>
    </source>
</evidence>
<dbReference type="EMBL" id="LT553674">
    <property type="protein sequence ID" value="SAM02108.1"/>
    <property type="molecule type" value="Genomic_DNA"/>
</dbReference>
<dbReference type="PANTHER" id="PTHR11834">
    <property type="entry name" value="TRANSCRIPTIONAL ENHANCER FACTOR TEF RELATED"/>
    <property type="match status" value="1"/>
</dbReference>
<feature type="region of interest" description="Disordered" evidence="8">
    <location>
        <begin position="358"/>
        <end position="484"/>
    </location>
</feature>
<evidence type="ECO:0000313" key="10">
    <source>
        <dbReference type="EMBL" id="SAM02108.1"/>
    </source>
</evidence>